<dbReference type="AlphaFoldDB" id="A0A7S3CTD2"/>
<sequence>MSNNLEQLQKNFNVLKDEFIKRCQQAQSNQAMKSPHHQTRLSGQADQSNSQFLRFQSGMLSANLQRKNASSNQNLNTGGSRGAVGPDVQVTGGDHSLLNHNNSRVFSKNLKEQMDMSMLKGIDSDLNVDFDGVRVPILKNISIQLPF</sequence>
<gene>
    <name evidence="2" type="ORF">SRAS04492_LOCUS8386</name>
</gene>
<accession>A0A7S3CTD2</accession>
<evidence type="ECO:0000313" key="2">
    <source>
        <dbReference type="EMBL" id="CAE0236578.1"/>
    </source>
</evidence>
<proteinExistence type="predicted"/>
<protein>
    <submittedName>
        <fullName evidence="2">Uncharacterized protein</fullName>
    </submittedName>
</protein>
<dbReference type="EMBL" id="HBIA01016895">
    <property type="protein sequence ID" value="CAE0236578.1"/>
    <property type="molecule type" value="Transcribed_RNA"/>
</dbReference>
<reference evidence="2" key="1">
    <citation type="submission" date="2021-01" db="EMBL/GenBank/DDBJ databases">
        <authorList>
            <person name="Corre E."/>
            <person name="Pelletier E."/>
            <person name="Niang G."/>
            <person name="Scheremetjew M."/>
            <person name="Finn R."/>
            <person name="Kale V."/>
            <person name="Holt S."/>
            <person name="Cochrane G."/>
            <person name="Meng A."/>
            <person name="Brown T."/>
            <person name="Cohen L."/>
        </authorList>
    </citation>
    <scope>NUCLEOTIDE SEQUENCE</scope>
    <source>
        <strain evidence="2">Ras09</strain>
    </source>
</reference>
<evidence type="ECO:0000256" key="1">
    <source>
        <dbReference type="SAM" id="MobiDB-lite"/>
    </source>
</evidence>
<name>A0A7S3CTD2_9SPIT</name>
<feature type="region of interest" description="Disordered" evidence="1">
    <location>
        <begin position="26"/>
        <end position="47"/>
    </location>
</feature>
<organism evidence="2">
    <name type="scientific">Strombidium rassoulzadegani</name>
    <dbReference type="NCBI Taxonomy" id="1082188"/>
    <lineage>
        <taxon>Eukaryota</taxon>
        <taxon>Sar</taxon>
        <taxon>Alveolata</taxon>
        <taxon>Ciliophora</taxon>
        <taxon>Intramacronucleata</taxon>
        <taxon>Spirotrichea</taxon>
        <taxon>Oligotrichia</taxon>
        <taxon>Strombidiidae</taxon>
        <taxon>Strombidium</taxon>
    </lineage>
</organism>